<sequence length="172" mass="18175">MATLTAWKFPSETGADEALATLERLQKEELITLLDAAVVTWPADRKRPRTRQLHSLVGGGALGGSFWGMLFGLIFFVPLLGLVIGAAAGAAAGSMSDVGIDDDFIKDVREKVTPGSSALFAMTANAVTDKVADAFRGSHAELLHTNLSGDQEAQLREVFGDVDESERAGATL</sequence>
<gene>
    <name evidence="2" type="ORF">AVDCRST_MAG54-4160</name>
</gene>
<protein>
    <recommendedName>
        <fullName evidence="3">DUF1269 domain-containing protein</fullName>
    </recommendedName>
</protein>
<evidence type="ECO:0000256" key="1">
    <source>
        <dbReference type="SAM" id="Phobius"/>
    </source>
</evidence>
<accession>A0A6J4JUE0</accession>
<dbReference type="EMBL" id="CADCTH010000523">
    <property type="protein sequence ID" value="CAA9287486.1"/>
    <property type="molecule type" value="Genomic_DNA"/>
</dbReference>
<dbReference type="AlphaFoldDB" id="A0A6J4JUE0"/>
<evidence type="ECO:0008006" key="3">
    <source>
        <dbReference type="Google" id="ProtNLM"/>
    </source>
</evidence>
<name>A0A6J4JUE0_9PSEU</name>
<evidence type="ECO:0000313" key="2">
    <source>
        <dbReference type="EMBL" id="CAA9287486.1"/>
    </source>
</evidence>
<feature type="transmembrane region" description="Helical" evidence="1">
    <location>
        <begin position="66"/>
        <end position="88"/>
    </location>
</feature>
<organism evidence="2">
    <name type="scientific">uncultured Actinomycetospora sp</name>
    <dbReference type="NCBI Taxonomy" id="1135996"/>
    <lineage>
        <taxon>Bacteria</taxon>
        <taxon>Bacillati</taxon>
        <taxon>Actinomycetota</taxon>
        <taxon>Actinomycetes</taxon>
        <taxon>Pseudonocardiales</taxon>
        <taxon>Pseudonocardiaceae</taxon>
        <taxon>Actinomycetospora</taxon>
        <taxon>environmental samples</taxon>
    </lineage>
</organism>
<dbReference type="Pfam" id="PF06897">
    <property type="entry name" value="DUF1269"/>
    <property type="match status" value="1"/>
</dbReference>
<keyword evidence="1" id="KW-0472">Membrane</keyword>
<proteinExistence type="predicted"/>
<dbReference type="InterPro" id="IPR009200">
    <property type="entry name" value="DUF1269_membrane"/>
</dbReference>
<reference evidence="2" key="1">
    <citation type="submission" date="2020-02" db="EMBL/GenBank/DDBJ databases">
        <authorList>
            <person name="Meier V. D."/>
        </authorList>
    </citation>
    <scope>NUCLEOTIDE SEQUENCE</scope>
    <source>
        <strain evidence="2">AVDCRST_MAG54</strain>
    </source>
</reference>
<keyword evidence="1" id="KW-1133">Transmembrane helix</keyword>
<keyword evidence="1" id="KW-0812">Transmembrane</keyword>